<evidence type="ECO:0000313" key="12">
    <source>
        <dbReference type="EMBL" id="GFO61621.1"/>
    </source>
</evidence>
<dbReference type="Proteomes" id="UP000556026">
    <property type="component" value="Unassembled WGS sequence"/>
</dbReference>
<keyword evidence="8" id="KW-0804">Transcription</keyword>
<dbReference type="GO" id="GO:0001216">
    <property type="term" value="F:DNA-binding transcription activator activity"/>
    <property type="evidence" value="ECO:0007669"/>
    <property type="project" value="InterPro"/>
</dbReference>
<comment type="similarity">
    <text evidence="1">Belongs to the sigma-54 factor family.</text>
</comment>
<dbReference type="InterPro" id="IPR007634">
    <property type="entry name" value="RNA_pol_sigma_54_DNA-bd"/>
</dbReference>
<dbReference type="PANTHER" id="PTHR32248">
    <property type="entry name" value="RNA POLYMERASE SIGMA-54 FACTOR"/>
    <property type="match status" value="1"/>
</dbReference>
<protein>
    <submittedName>
        <fullName evidence="12">RNA polymerase sigma-54 factor</fullName>
    </submittedName>
</protein>
<evidence type="ECO:0000256" key="9">
    <source>
        <dbReference type="SAM" id="MobiDB-lite"/>
    </source>
</evidence>
<evidence type="ECO:0000259" key="10">
    <source>
        <dbReference type="Pfam" id="PF04552"/>
    </source>
</evidence>
<keyword evidence="6" id="KW-0731">Sigma factor</keyword>
<dbReference type="AlphaFoldDB" id="A0A6V8MNQ7"/>
<evidence type="ECO:0000256" key="7">
    <source>
        <dbReference type="ARBA" id="ARBA00023125"/>
    </source>
</evidence>
<evidence type="ECO:0000256" key="8">
    <source>
        <dbReference type="ARBA" id="ARBA00023163"/>
    </source>
</evidence>
<feature type="domain" description="RNA polymerase sigma factor 54 DNA-binding" evidence="10">
    <location>
        <begin position="355"/>
        <end position="513"/>
    </location>
</feature>
<name>A0A6V8MNQ7_9BACT</name>
<dbReference type="GO" id="GO:0000428">
    <property type="term" value="C:DNA-directed RNA polymerase complex"/>
    <property type="evidence" value="ECO:0007669"/>
    <property type="project" value="UniProtKB-KW"/>
</dbReference>
<dbReference type="PROSITE" id="PS00718">
    <property type="entry name" value="SIGMA54_2"/>
    <property type="match status" value="1"/>
</dbReference>
<dbReference type="PRINTS" id="PR00045">
    <property type="entry name" value="SIGMA54FCT"/>
</dbReference>
<feature type="domain" description="RNA polymerase sigma factor 54 core-binding" evidence="11">
    <location>
        <begin position="118"/>
        <end position="339"/>
    </location>
</feature>
<dbReference type="InterPro" id="IPR007046">
    <property type="entry name" value="RNA_pol_sigma_54_core-bd"/>
</dbReference>
<dbReference type="Pfam" id="PF04552">
    <property type="entry name" value="Sigma54_DBD"/>
    <property type="match status" value="1"/>
</dbReference>
<keyword evidence="7" id="KW-0238">DNA-binding</keyword>
<keyword evidence="5" id="KW-0805">Transcription regulation</keyword>
<organism evidence="12 13">
    <name type="scientific">Geomonas silvestris</name>
    <dbReference type="NCBI Taxonomy" id="2740184"/>
    <lineage>
        <taxon>Bacteria</taxon>
        <taxon>Pseudomonadati</taxon>
        <taxon>Thermodesulfobacteriota</taxon>
        <taxon>Desulfuromonadia</taxon>
        <taxon>Geobacterales</taxon>
        <taxon>Geobacteraceae</taxon>
        <taxon>Geomonas</taxon>
    </lineage>
</organism>
<comment type="caution">
    <text evidence="12">The sequence shown here is derived from an EMBL/GenBank/DDBJ whole genome shotgun (WGS) entry which is preliminary data.</text>
</comment>
<keyword evidence="4" id="KW-0548">Nucleotidyltransferase</keyword>
<evidence type="ECO:0000313" key="13">
    <source>
        <dbReference type="Proteomes" id="UP000556026"/>
    </source>
</evidence>
<dbReference type="GO" id="GO:0016987">
    <property type="term" value="F:sigma factor activity"/>
    <property type="evidence" value="ECO:0007669"/>
    <property type="project" value="UniProtKB-KW"/>
</dbReference>
<dbReference type="NCBIfam" id="TIGR02395">
    <property type="entry name" value="rpoN_sigma"/>
    <property type="match status" value="1"/>
</dbReference>
<dbReference type="PANTHER" id="PTHR32248:SF4">
    <property type="entry name" value="RNA POLYMERASE SIGMA-54 FACTOR"/>
    <property type="match status" value="1"/>
</dbReference>
<evidence type="ECO:0000256" key="3">
    <source>
        <dbReference type="ARBA" id="ARBA00022679"/>
    </source>
</evidence>
<evidence type="ECO:0000256" key="2">
    <source>
        <dbReference type="ARBA" id="ARBA00022478"/>
    </source>
</evidence>
<dbReference type="PIRSF" id="PIRSF000774">
    <property type="entry name" value="RpoN"/>
    <property type="match status" value="1"/>
</dbReference>
<dbReference type="GO" id="GO:0003677">
    <property type="term" value="F:DNA binding"/>
    <property type="evidence" value="ECO:0007669"/>
    <property type="project" value="UniProtKB-KW"/>
</dbReference>
<keyword evidence="3" id="KW-0808">Transferase</keyword>
<keyword evidence="2" id="KW-0240">DNA-directed RNA polymerase</keyword>
<reference evidence="13" key="1">
    <citation type="submission" date="2020-06" db="EMBL/GenBank/DDBJ databases">
        <title>Draft genomic sequence of Geomonas sp. Red330.</title>
        <authorList>
            <person name="Itoh H."/>
            <person name="Zhenxing X."/>
            <person name="Ushijima N."/>
            <person name="Masuda Y."/>
            <person name="Shiratori Y."/>
            <person name="Senoo K."/>
        </authorList>
    </citation>
    <scope>NUCLEOTIDE SEQUENCE [LARGE SCALE GENOMIC DNA]</scope>
    <source>
        <strain evidence="13">Red330</strain>
    </source>
</reference>
<dbReference type="PROSITE" id="PS50044">
    <property type="entry name" value="SIGMA54_3"/>
    <property type="match status" value="1"/>
</dbReference>
<dbReference type="Pfam" id="PF04963">
    <property type="entry name" value="Sigma54_CBD"/>
    <property type="match status" value="1"/>
</dbReference>
<dbReference type="Gene3D" id="1.10.10.60">
    <property type="entry name" value="Homeodomain-like"/>
    <property type="match status" value="1"/>
</dbReference>
<proteinExistence type="inferred from homology"/>
<dbReference type="EMBL" id="BLXX01000016">
    <property type="protein sequence ID" value="GFO61621.1"/>
    <property type="molecule type" value="Genomic_DNA"/>
</dbReference>
<accession>A0A6V8MNQ7</accession>
<evidence type="ECO:0000256" key="6">
    <source>
        <dbReference type="ARBA" id="ARBA00023082"/>
    </source>
</evidence>
<dbReference type="InterPro" id="IPR000394">
    <property type="entry name" value="RNA_pol_sigma_54"/>
</dbReference>
<evidence type="ECO:0000256" key="4">
    <source>
        <dbReference type="ARBA" id="ARBA00022695"/>
    </source>
</evidence>
<dbReference type="Pfam" id="PF00309">
    <property type="entry name" value="Sigma54_AID"/>
    <property type="match status" value="1"/>
</dbReference>
<evidence type="ECO:0000256" key="1">
    <source>
        <dbReference type="ARBA" id="ARBA00008798"/>
    </source>
</evidence>
<dbReference type="RefSeq" id="WP_183356413.1">
    <property type="nucleotide sequence ID" value="NZ_BLXX01000016.1"/>
</dbReference>
<dbReference type="PROSITE" id="PS00717">
    <property type="entry name" value="SIGMA54_1"/>
    <property type="match status" value="1"/>
</dbReference>
<keyword evidence="13" id="KW-1185">Reference proteome</keyword>
<feature type="region of interest" description="Disordered" evidence="9">
    <location>
        <begin position="59"/>
        <end position="89"/>
    </location>
</feature>
<evidence type="ECO:0000259" key="11">
    <source>
        <dbReference type="Pfam" id="PF04963"/>
    </source>
</evidence>
<feature type="compositionally biased region" description="Basic and acidic residues" evidence="9">
    <location>
        <begin position="59"/>
        <end position="72"/>
    </location>
</feature>
<gene>
    <name evidence="12" type="primary">rpoN</name>
    <name evidence="12" type="ORF">GMST_39460</name>
</gene>
<dbReference type="Gene3D" id="1.10.10.1330">
    <property type="entry name" value="RNA polymerase sigma-54 factor, core-binding domain"/>
    <property type="match status" value="1"/>
</dbReference>
<dbReference type="GO" id="GO:0006352">
    <property type="term" value="P:DNA-templated transcription initiation"/>
    <property type="evidence" value="ECO:0007669"/>
    <property type="project" value="InterPro"/>
</dbReference>
<sequence length="515" mass="58728">MAIEMRQQMKMSQQLVMTPQLQQAIKLLQLSRLELQDVVRQELEENPILDEVIEQEEVREPEQLELREREVEPESPTSDFQEVRTGEETREADWDSYIDGYNYSSGEQYYDDEDRPSFENLLTKKSTLGDHLLWQLSLTRFTEQEMVLGAEIIGNIDEDGYLRATLSDVADACVQTSPFQEEALEWAGLSAEADAAQKEEASHGFAETVLVPLAEQVLKRIQEFDPVGVAARDLRECLLLQVASLGMGGSIVEALLRDHLKDLEGRRYKQAAKVLGVEVEDILAASKIIAELDPKPGRVYGSDDVQYISADIFVHKVGDEYVVMLNDEGMPNLRINPLYAPDTKASRPVDKKCEEYIGEKMRSAIWLIKSIQQRQRTIFKVAKSLVKFQRDFLDRGIEYLKPLVLRDIAEDIGMHESTISRVTTAKYMQTPQGLFELKYFFNSGISTGEGDFIASESVKSKIKELVDAEDPKRPYSDQRLAEMLSTHNIVIARRTVTKYREMLRIGSSSERKKHF</sequence>
<evidence type="ECO:0000256" key="5">
    <source>
        <dbReference type="ARBA" id="ARBA00023015"/>
    </source>
</evidence>
<dbReference type="InterPro" id="IPR038709">
    <property type="entry name" value="RpoN_core-bd_sf"/>
</dbReference>
<dbReference type="GO" id="GO:0016779">
    <property type="term" value="F:nucleotidyltransferase activity"/>
    <property type="evidence" value="ECO:0007669"/>
    <property type="project" value="UniProtKB-KW"/>
</dbReference>